<proteinExistence type="predicted"/>
<dbReference type="OrthoDB" id="5290108at2"/>
<reference evidence="2" key="1">
    <citation type="submission" date="2017-04" db="EMBL/GenBank/DDBJ databases">
        <authorList>
            <person name="Varghese N."/>
            <person name="Submissions S."/>
        </authorList>
    </citation>
    <scope>NUCLEOTIDE SEQUENCE [LARGE SCALE GENOMIC DNA]</scope>
    <source>
        <strain evidence="2">RKEM611</strain>
    </source>
</reference>
<evidence type="ECO:0000313" key="1">
    <source>
        <dbReference type="EMBL" id="SMF55428.1"/>
    </source>
</evidence>
<dbReference type="EMBL" id="FWZT01000017">
    <property type="protein sequence ID" value="SMF55428.1"/>
    <property type="molecule type" value="Genomic_DNA"/>
</dbReference>
<organism evidence="1 2">
    <name type="scientific">Pseudobacteriovorax antillogorgiicola</name>
    <dbReference type="NCBI Taxonomy" id="1513793"/>
    <lineage>
        <taxon>Bacteria</taxon>
        <taxon>Pseudomonadati</taxon>
        <taxon>Bdellovibrionota</taxon>
        <taxon>Oligoflexia</taxon>
        <taxon>Oligoflexales</taxon>
        <taxon>Pseudobacteriovoracaceae</taxon>
        <taxon>Pseudobacteriovorax</taxon>
    </lineage>
</organism>
<evidence type="ECO:0000313" key="2">
    <source>
        <dbReference type="Proteomes" id="UP000192907"/>
    </source>
</evidence>
<sequence length="405" mass="44070">MIRLSKMLILTGCLAIDPAYSQEVPESFVPVRSNGMGGAFTAISNDENAVWTNPAGIARVRKARSRSTVHIVKIPNIVVGINTNSQEFIDGISESGNEENAQGLSSSATDLADKPLWSTLSMFPLMMLDLGSMPSIVGAYSHTKLKAVIDSENTDQARTEAISDVGGVWGLAFTNRTNRLNFGLNLRYVARYAYEDTLLVTELQDANTLQTRIKENSNKSSAFAVDLGFMWTFADFWFPTIGIAVFNAPLGCKDDYLNPFAKVREKVCGTVFTGDIANPDAVSTIDPTDIRVGISITPRLSRKIAARLSVGFHHLYIGSGSQNYGLSDIPIQKQTHAGIEFVTGNPLLPSPFSVSVGYNQGFYSMGASVRLSFLSLDFATFGRDISTSETPQEDRRIMAGLSIDF</sequence>
<dbReference type="AlphaFoldDB" id="A0A1Y6CH00"/>
<dbReference type="Proteomes" id="UP000192907">
    <property type="component" value="Unassembled WGS sequence"/>
</dbReference>
<name>A0A1Y6CH00_9BACT</name>
<protein>
    <recommendedName>
        <fullName evidence="3">Long-chain fatty acid transport protein</fullName>
    </recommendedName>
</protein>
<keyword evidence="2" id="KW-1185">Reference proteome</keyword>
<accession>A0A1Y6CH00</accession>
<dbReference type="STRING" id="1513793.SAMN06296036_117115"/>
<dbReference type="RefSeq" id="WP_132322000.1">
    <property type="nucleotide sequence ID" value="NZ_FWZT01000017.1"/>
</dbReference>
<evidence type="ECO:0008006" key="3">
    <source>
        <dbReference type="Google" id="ProtNLM"/>
    </source>
</evidence>
<dbReference type="Gene3D" id="2.40.160.60">
    <property type="entry name" value="Outer membrane protein transport protein (OMPP1/FadL/TodX)"/>
    <property type="match status" value="1"/>
</dbReference>
<gene>
    <name evidence="1" type="ORF">SAMN06296036_117115</name>
</gene>